<protein>
    <recommendedName>
        <fullName evidence="4">Phosphatidylethanolamine-binding protein 4</fullName>
    </recommendedName>
</protein>
<reference evidence="2" key="5">
    <citation type="submission" date="2025-09" db="UniProtKB">
        <authorList>
            <consortium name="Ensembl"/>
        </authorList>
    </citation>
    <scope>IDENTIFICATION</scope>
</reference>
<gene>
    <name evidence="2" type="primary">PEBP4</name>
</gene>
<sequence>MNSSTICLLALACILGTHQNVRGTTTREELSLEDKDFCNGGLELRYPGLDISSCLVIPKDVRERISMEWAAPDVQLTSADQKKNYVFMMVDPDAPSRANPTRSYWRHWLLVDIKGSRLGLGDVEGTVISEYAGPTPPQGTGFHRYQFLLYEQGAGQVPKLSEQEGSSRGNWDLQAFVEKFGLVGPVASLQFLTQNYKD</sequence>
<dbReference type="SUPFAM" id="SSF49777">
    <property type="entry name" value="PEBP-like"/>
    <property type="match status" value="1"/>
</dbReference>
<proteinExistence type="predicted"/>
<keyword evidence="3" id="KW-1185">Reference proteome</keyword>
<feature type="signal peptide" evidence="1">
    <location>
        <begin position="1"/>
        <end position="23"/>
    </location>
</feature>
<dbReference type="PANTHER" id="PTHR11362:SF82">
    <property type="entry name" value="PHOSPHATIDYLETHANOLAMINE-BINDING PROTEIN 4"/>
    <property type="match status" value="1"/>
</dbReference>
<dbReference type="AlphaFoldDB" id="A0A4W4DSX0"/>
<keyword evidence="1" id="KW-0732">Signal</keyword>
<dbReference type="Ensembl" id="ENSEEET00000001941.2">
    <property type="protein sequence ID" value="ENSEEEP00000001905.2"/>
    <property type="gene ID" value="ENSEEEG00000001195.2"/>
</dbReference>
<accession>A0A4W4DSX0</accession>
<reference evidence="3" key="1">
    <citation type="journal article" date="2014" name="Science">
        <title>Nonhuman genetics. Genomic basis for the convergent evolution of electric organs.</title>
        <authorList>
            <person name="Gallant J.R."/>
            <person name="Traeger L.L."/>
            <person name="Volkening J.D."/>
            <person name="Moffett H."/>
            <person name="Chen P.H."/>
            <person name="Novina C.D."/>
            <person name="Phillips G.N.Jr."/>
            <person name="Anand R."/>
            <person name="Wells G.B."/>
            <person name="Pinch M."/>
            <person name="Guth R."/>
            <person name="Unguez G.A."/>
            <person name="Albert J.S."/>
            <person name="Zakon H.H."/>
            <person name="Samanta M.P."/>
            <person name="Sussman M.R."/>
        </authorList>
    </citation>
    <scope>NUCLEOTIDE SEQUENCE [LARGE SCALE GENOMIC DNA]</scope>
</reference>
<reference evidence="2" key="3">
    <citation type="submission" date="2020-05" db="EMBL/GenBank/DDBJ databases">
        <title>Electrophorus electricus (electric eel) genome, fEleEle1, primary haplotype.</title>
        <authorList>
            <person name="Myers G."/>
            <person name="Meyer A."/>
            <person name="Fedrigo O."/>
            <person name="Formenti G."/>
            <person name="Rhie A."/>
            <person name="Tracey A."/>
            <person name="Sims Y."/>
            <person name="Jarvis E.D."/>
        </authorList>
    </citation>
    <scope>NUCLEOTIDE SEQUENCE [LARGE SCALE GENOMIC DNA]</scope>
</reference>
<evidence type="ECO:0008006" key="4">
    <source>
        <dbReference type="Google" id="ProtNLM"/>
    </source>
</evidence>
<organism evidence="2 3">
    <name type="scientific">Electrophorus electricus</name>
    <name type="common">Electric eel</name>
    <name type="synonym">Gymnotus electricus</name>
    <dbReference type="NCBI Taxonomy" id="8005"/>
    <lineage>
        <taxon>Eukaryota</taxon>
        <taxon>Metazoa</taxon>
        <taxon>Chordata</taxon>
        <taxon>Craniata</taxon>
        <taxon>Vertebrata</taxon>
        <taxon>Euteleostomi</taxon>
        <taxon>Actinopterygii</taxon>
        <taxon>Neopterygii</taxon>
        <taxon>Teleostei</taxon>
        <taxon>Ostariophysi</taxon>
        <taxon>Gymnotiformes</taxon>
        <taxon>Gymnotoidei</taxon>
        <taxon>Gymnotidae</taxon>
        <taxon>Electrophorus</taxon>
    </lineage>
</organism>
<name>A0A4W4DSX0_ELEEL</name>
<feature type="chain" id="PRO_5044234275" description="Phosphatidylethanolamine-binding protein 4" evidence="1">
    <location>
        <begin position="24"/>
        <end position="198"/>
    </location>
</feature>
<dbReference type="InterPro" id="IPR036610">
    <property type="entry name" value="PEBP-like_sf"/>
</dbReference>
<dbReference type="InterPro" id="IPR035810">
    <property type="entry name" value="PEBP_euk"/>
</dbReference>
<dbReference type="InterPro" id="IPR008914">
    <property type="entry name" value="PEBP"/>
</dbReference>
<evidence type="ECO:0000256" key="1">
    <source>
        <dbReference type="SAM" id="SignalP"/>
    </source>
</evidence>
<dbReference type="GeneTree" id="ENSGT00940000162387"/>
<dbReference type="PANTHER" id="PTHR11362">
    <property type="entry name" value="PHOSPHATIDYLETHANOLAMINE-BINDING PROTEIN"/>
    <property type="match status" value="1"/>
</dbReference>
<dbReference type="Proteomes" id="UP000314983">
    <property type="component" value="Chromosome 18"/>
</dbReference>
<evidence type="ECO:0000313" key="2">
    <source>
        <dbReference type="Ensembl" id="ENSEEEP00000001905.2"/>
    </source>
</evidence>
<dbReference type="CDD" id="cd00866">
    <property type="entry name" value="PEBP_euk"/>
    <property type="match status" value="1"/>
</dbReference>
<reference evidence="3" key="2">
    <citation type="journal article" date="2017" name="Sci. Adv.">
        <title>A tail of two voltages: Proteomic comparison of the three electric organs of the electric eel.</title>
        <authorList>
            <person name="Traeger L.L."/>
            <person name="Sabat G."/>
            <person name="Barrett-Wilt G.A."/>
            <person name="Wells G.B."/>
            <person name="Sussman M.R."/>
        </authorList>
    </citation>
    <scope>NUCLEOTIDE SEQUENCE [LARGE SCALE GENOMIC DNA]</scope>
</reference>
<dbReference type="STRING" id="8005.ENSEEEP00000001905"/>
<dbReference type="Gene3D" id="3.90.280.10">
    <property type="entry name" value="PEBP-like"/>
    <property type="match status" value="1"/>
</dbReference>
<dbReference type="Pfam" id="PF01161">
    <property type="entry name" value="PBP"/>
    <property type="match status" value="1"/>
</dbReference>
<reference evidence="2" key="4">
    <citation type="submission" date="2025-08" db="UniProtKB">
        <authorList>
            <consortium name="Ensembl"/>
        </authorList>
    </citation>
    <scope>IDENTIFICATION</scope>
</reference>
<evidence type="ECO:0000313" key="3">
    <source>
        <dbReference type="Proteomes" id="UP000314983"/>
    </source>
</evidence>
<dbReference type="OMA" id="QKITSWM"/>